<name>A0ABT7PIV0_9BACT</name>
<evidence type="ECO:0000313" key="2">
    <source>
        <dbReference type="EMBL" id="MDM4016424.1"/>
    </source>
</evidence>
<keyword evidence="1" id="KW-0812">Transmembrane</keyword>
<feature type="transmembrane region" description="Helical" evidence="1">
    <location>
        <begin position="31"/>
        <end position="49"/>
    </location>
</feature>
<dbReference type="InterPro" id="IPR013783">
    <property type="entry name" value="Ig-like_fold"/>
</dbReference>
<dbReference type="InterPro" id="IPR029062">
    <property type="entry name" value="Class_I_gatase-like"/>
</dbReference>
<organism evidence="2 3">
    <name type="scientific">Roseiconus lacunae</name>
    <dbReference type="NCBI Taxonomy" id="2605694"/>
    <lineage>
        <taxon>Bacteria</taxon>
        <taxon>Pseudomonadati</taxon>
        <taxon>Planctomycetota</taxon>
        <taxon>Planctomycetia</taxon>
        <taxon>Pirellulales</taxon>
        <taxon>Pirellulaceae</taxon>
        <taxon>Roseiconus</taxon>
    </lineage>
</organism>
<feature type="transmembrane region" description="Helical" evidence="1">
    <location>
        <begin position="6"/>
        <end position="22"/>
    </location>
</feature>
<keyword evidence="1" id="KW-0472">Membrane</keyword>
<keyword evidence="1" id="KW-1133">Transmembrane helix</keyword>
<evidence type="ECO:0008006" key="4">
    <source>
        <dbReference type="Google" id="ProtNLM"/>
    </source>
</evidence>
<dbReference type="Gene3D" id="2.60.40.10">
    <property type="entry name" value="Immunoglobulins"/>
    <property type="match status" value="1"/>
</dbReference>
<dbReference type="PANTHER" id="PTHR37947">
    <property type="entry name" value="BLL2462 PROTEIN"/>
    <property type="match status" value="1"/>
</dbReference>
<keyword evidence="3" id="KW-1185">Reference proteome</keyword>
<comment type="caution">
    <text evidence="2">The sequence shown here is derived from an EMBL/GenBank/DDBJ whole genome shotgun (WGS) entry which is preliminary data.</text>
</comment>
<evidence type="ECO:0000256" key="1">
    <source>
        <dbReference type="SAM" id="Phobius"/>
    </source>
</evidence>
<dbReference type="Proteomes" id="UP001239462">
    <property type="component" value="Unassembled WGS sequence"/>
</dbReference>
<dbReference type="RefSeq" id="WP_289164061.1">
    <property type="nucleotide sequence ID" value="NZ_JASZZN010000008.1"/>
</dbReference>
<evidence type="ECO:0000313" key="3">
    <source>
        <dbReference type="Proteomes" id="UP001239462"/>
    </source>
</evidence>
<dbReference type="PANTHER" id="PTHR37947:SF1">
    <property type="entry name" value="BLL2462 PROTEIN"/>
    <property type="match status" value="1"/>
</dbReference>
<accession>A0ABT7PIV0</accession>
<protein>
    <recommendedName>
        <fullName evidence="4">Membrane protein containing DUF1355</fullName>
    </recommendedName>
</protein>
<gene>
    <name evidence="2" type="ORF">QTN89_13350</name>
</gene>
<dbReference type="Gene3D" id="3.40.50.880">
    <property type="match status" value="1"/>
</dbReference>
<proteinExistence type="predicted"/>
<sequence>MIWLTSILAGIGALTIATLNVRRSHRRGKTLVCEIVRCLLIFAAIILFWRPESTLNRDDRRPRRLVVMVDHSQSMSTVDSDSNTGHQTPERISRLETAQRITEDPRWKQLDRRWELTIKKLFEEHPSESDLGGAIDRVISNEDVTACVLLSDGDWNSGASPLGVVQDLAIQEGRRFSLQSVAIGRPTRLPDLELYGVSCPTIAVEDKPLRLPFTVANWFPESRTAMVQMRVDGAVEQEQQVTIASGKRFDGSMRWTATGEGQHSIEISVVVAEGESDATNNQSAHQVDVRPESLRVLIVESKPRWEFRYLRNALIRDPGIEVSTLLFHPTLETVGGGGSDYLESFPNSVAELAEYDVIFLGDVGTGEHGLSEAHCQLLAGTVAEQATGIVLMPGPDGRQSELSATKIESLTPVVFDGSSRSSAGAASTAESTGKFALTESGRSSLLTQLSDQPADNWKLWQSLPGFQWFASATRGKTGSEVLAVHADAANQFGRLPLLVTRRYGAGKVLWMATDSAWRWRMGVEDKYHYRFWGQVIRWMAYGRNMAVGESMRLIYQPETPTVASSLSLRASVMTSSGEPSSEESVELTIEAPDQSRQIIRLTSSPGDWGTFVGETSFSQTGLHGVTLQHPSENETLKTQILVQGRAVEAIGRPARIDVMNDLARLGHGQAFQPNQVDSLVELLNSQLNQNQQTQTIRLWQHPLILLGMVAGLSLFWVLRKWAGAL</sequence>
<feature type="transmembrane region" description="Helical" evidence="1">
    <location>
        <begin position="698"/>
        <end position="718"/>
    </location>
</feature>
<dbReference type="SUPFAM" id="SSF52317">
    <property type="entry name" value="Class I glutamine amidotransferase-like"/>
    <property type="match status" value="1"/>
</dbReference>
<reference evidence="2 3" key="1">
    <citation type="submission" date="2023-06" db="EMBL/GenBank/DDBJ databases">
        <title>Roseiconus lacunae JC819 isolated from Gulf of Mannar region, Tamil Nadu.</title>
        <authorList>
            <person name="Pk S."/>
            <person name="Ch S."/>
            <person name="Ch V.R."/>
        </authorList>
    </citation>
    <scope>NUCLEOTIDE SEQUENCE [LARGE SCALE GENOMIC DNA]</scope>
    <source>
        <strain evidence="2 3">JC819</strain>
    </source>
</reference>
<dbReference type="EMBL" id="JASZZN010000008">
    <property type="protein sequence ID" value="MDM4016424.1"/>
    <property type="molecule type" value="Genomic_DNA"/>
</dbReference>